<dbReference type="EMBL" id="CDMZ01003105">
    <property type="protein sequence ID" value="CEM45121.1"/>
    <property type="molecule type" value="Genomic_DNA"/>
</dbReference>
<gene>
    <name evidence="3" type="ORF">Cvel_7406</name>
</gene>
<reference evidence="3" key="1">
    <citation type="submission" date="2014-11" db="EMBL/GenBank/DDBJ databases">
        <authorList>
            <person name="Otto D Thomas"/>
            <person name="Naeem Raeece"/>
        </authorList>
    </citation>
    <scope>NUCLEOTIDE SEQUENCE</scope>
</reference>
<proteinExistence type="predicted"/>
<name>A0A0G4HLW6_9ALVE</name>
<feature type="region of interest" description="Disordered" evidence="1">
    <location>
        <begin position="120"/>
        <end position="143"/>
    </location>
</feature>
<protein>
    <recommendedName>
        <fullName evidence="2">Transcription factor TFIIIC triple barrel domain-containing protein</fullName>
    </recommendedName>
</protein>
<dbReference type="VEuPathDB" id="CryptoDB:Cvel_7406"/>
<feature type="domain" description="Transcription factor TFIIIC triple barrel" evidence="2">
    <location>
        <begin position="51"/>
        <end position="127"/>
    </location>
</feature>
<dbReference type="Pfam" id="PF10419">
    <property type="entry name" value="TFIIIC_sub6"/>
    <property type="match status" value="1"/>
</dbReference>
<evidence type="ECO:0000256" key="1">
    <source>
        <dbReference type="SAM" id="MobiDB-lite"/>
    </source>
</evidence>
<dbReference type="InterPro" id="IPR019481">
    <property type="entry name" value="TFIIIC_triple_barrel"/>
</dbReference>
<sequence>MEGVQPDSSAGDGKDKRKRQRGSTKDVPLEEEEEKEEEEEEQEADEEEVEEVEEMVLIDFPELAHTRFLADVKSIGIENPESSSPSILLDQTYLLQGRWEEAIGTNLFFQFKPQPAEETVETEREEETAVSTGKAAEEQKKREEATLQEFREELLAKLCDGEGKNFSLKGKGIRILKGEIEPQLRAKMVNHAKTFSLG</sequence>
<feature type="region of interest" description="Disordered" evidence="1">
    <location>
        <begin position="1"/>
        <end position="53"/>
    </location>
</feature>
<evidence type="ECO:0000259" key="2">
    <source>
        <dbReference type="Pfam" id="PF10419"/>
    </source>
</evidence>
<evidence type="ECO:0000313" key="3">
    <source>
        <dbReference type="EMBL" id="CEM45121.1"/>
    </source>
</evidence>
<accession>A0A0G4HLW6</accession>
<dbReference type="AlphaFoldDB" id="A0A0G4HLW6"/>
<organism evidence="3">
    <name type="scientific">Chromera velia CCMP2878</name>
    <dbReference type="NCBI Taxonomy" id="1169474"/>
    <lineage>
        <taxon>Eukaryota</taxon>
        <taxon>Sar</taxon>
        <taxon>Alveolata</taxon>
        <taxon>Colpodellida</taxon>
        <taxon>Chromeraceae</taxon>
        <taxon>Chromera</taxon>
    </lineage>
</organism>
<feature type="compositionally biased region" description="Acidic residues" evidence="1">
    <location>
        <begin position="29"/>
        <end position="53"/>
    </location>
</feature>